<keyword evidence="5" id="KW-0809">Transit peptide</keyword>
<comment type="similarity">
    <text evidence="1">Belongs to the acyl-ACP thioesterase family.</text>
</comment>
<dbReference type="InterPro" id="IPR049427">
    <property type="entry name" value="Acyl-ACP_TE_C"/>
</dbReference>
<evidence type="ECO:0000256" key="6">
    <source>
        <dbReference type="ARBA" id="ARBA00023098"/>
    </source>
</evidence>
<dbReference type="STRING" id="1121316.SAMN02745207_03619"/>
<evidence type="ECO:0000256" key="3">
    <source>
        <dbReference type="ARBA" id="ARBA00022801"/>
    </source>
</evidence>
<dbReference type="GO" id="GO:0016297">
    <property type="term" value="F:fatty acyl-[ACP] hydrolase activity"/>
    <property type="evidence" value="ECO:0007669"/>
    <property type="project" value="InterPro"/>
</dbReference>
<dbReference type="EMBL" id="FQXM01000029">
    <property type="protein sequence ID" value="SHH98763.1"/>
    <property type="molecule type" value="Genomic_DNA"/>
</dbReference>
<evidence type="ECO:0000256" key="5">
    <source>
        <dbReference type="ARBA" id="ARBA00022946"/>
    </source>
</evidence>
<reference evidence="10 11" key="1">
    <citation type="submission" date="2016-11" db="EMBL/GenBank/DDBJ databases">
        <authorList>
            <person name="Jaros S."/>
            <person name="Januszkiewicz K."/>
            <person name="Wedrychowicz H."/>
        </authorList>
    </citation>
    <scope>NUCLEOTIDE SEQUENCE [LARGE SCALE GENOMIC DNA]</scope>
    <source>
        <strain evidence="10 11">DSM 8605</strain>
    </source>
</reference>
<feature type="domain" description="Acyl-ACP thioesterase-like C-terminal" evidence="9">
    <location>
        <begin position="153"/>
        <end position="247"/>
    </location>
</feature>
<evidence type="ECO:0000256" key="7">
    <source>
        <dbReference type="ARBA" id="ARBA00023160"/>
    </source>
</evidence>
<dbReference type="GO" id="GO:0000036">
    <property type="term" value="F:acyl carrier activity"/>
    <property type="evidence" value="ECO:0007669"/>
    <property type="project" value="TreeGrafter"/>
</dbReference>
<evidence type="ECO:0000259" key="9">
    <source>
        <dbReference type="Pfam" id="PF20791"/>
    </source>
</evidence>
<keyword evidence="2" id="KW-0444">Lipid biosynthesis</keyword>
<dbReference type="RefSeq" id="WP_073340306.1">
    <property type="nucleotide sequence ID" value="NZ_FQXM01000029.1"/>
</dbReference>
<feature type="domain" description="Acyl-ACP thioesterase N-terminal hotdog" evidence="8">
    <location>
        <begin position="5"/>
        <end position="132"/>
    </location>
</feature>
<dbReference type="Proteomes" id="UP000184447">
    <property type="component" value="Unassembled WGS sequence"/>
</dbReference>
<proteinExistence type="inferred from homology"/>
<keyword evidence="11" id="KW-1185">Reference proteome</keyword>
<keyword evidence="4" id="KW-0276">Fatty acid metabolism</keyword>
<dbReference type="OrthoDB" id="9801517at2"/>
<dbReference type="Gene3D" id="3.10.129.10">
    <property type="entry name" value="Hotdog Thioesterase"/>
    <property type="match status" value="1"/>
</dbReference>
<keyword evidence="7" id="KW-0275">Fatty acid biosynthesis</keyword>
<keyword evidence="6" id="KW-0443">Lipid metabolism</keyword>
<dbReference type="Pfam" id="PF20791">
    <property type="entry name" value="Acyl-ACP_TE_C"/>
    <property type="match status" value="1"/>
</dbReference>
<dbReference type="InterPro" id="IPR045023">
    <property type="entry name" value="FATA/B"/>
</dbReference>
<dbReference type="InterPro" id="IPR029069">
    <property type="entry name" value="HotDog_dom_sf"/>
</dbReference>
<evidence type="ECO:0000259" key="8">
    <source>
        <dbReference type="Pfam" id="PF01643"/>
    </source>
</evidence>
<sequence length="249" mass="29109">MSGVITENKFQVHYSQIDYFKRAKITTIVDFFNDMAVYQSEKLGIGLEYLNDNGFGWIILKWDINIIKMPKYLDEIIVKTQPVGKRKIFAYRKFEITDIHGNLMVEAKSIWSLVNIKGLVPVKIPEQVSNKYNLKESNDIGNKIKDSSNFEDTSKSISIRIRYGDIDTNGHVNNEKYIAWIIESMSKEVIMQYNLKKLKISYKKETKYGENIQVLINEEIKDDRIICLHKIINEAQEVLTLAETQWERN</sequence>
<name>A0A1M5XHN3_9CLOT</name>
<dbReference type="Pfam" id="PF01643">
    <property type="entry name" value="Acyl-ACP_TE"/>
    <property type="match status" value="1"/>
</dbReference>
<gene>
    <name evidence="10" type="ORF">SAMN02745207_03619</name>
</gene>
<dbReference type="AlphaFoldDB" id="A0A1M5XHN3"/>
<protein>
    <submittedName>
        <fullName evidence="10">Medium-chain acyl-[acyl-carrier-protein] hydrolase</fullName>
    </submittedName>
</protein>
<dbReference type="CDD" id="cd00586">
    <property type="entry name" value="4HBT"/>
    <property type="match status" value="2"/>
</dbReference>
<dbReference type="PANTHER" id="PTHR31727:SF6">
    <property type="entry name" value="OLEOYL-ACYL CARRIER PROTEIN THIOESTERASE 1, CHLOROPLASTIC"/>
    <property type="match status" value="1"/>
</dbReference>
<keyword evidence="3 10" id="KW-0378">Hydrolase</keyword>
<accession>A0A1M5XHN3</accession>
<organism evidence="10 11">
    <name type="scientific">Clostridium grantii DSM 8605</name>
    <dbReference type="NCBI Taxonomy" id="1121316"/>
    <lineage>
        <taxon>Bacteria</taxon>
        <taxon>Bacillati</taxon>
        <taxon>Bacillota</taxon>
        <taxon>Clostridia</taxon>
        <taxon>Eubacteriales</taxon>
        <taxon>Clostridiaceae</taxon>
        <taxon>Clostridium</taxon>
    </lineage>
</organism>
<dbReference type="InterPro" id="IPR002864">
    <property type="entry name" value="Acyl-ACP_thioesterase_NHD"/>
</dbReference>
<dbReference type="PANTHER" id="PTHR31727">
    <property type="entry name" value="OLEOYL-ACYL CARRIER PROTEIN THIOESTERASE 1, CHLOROPLASTIC"/>
    <property type="match status" value="1"/>
</dbReference>
<evidence type="ECO:0000256" key="4">
    <source>
        <dbReference type="ARBA" id="ARBA00022832"/>
    </source>
</evidence>
<evidence type="ECO:0000256" key="1">
    <source>
        <dbReference type="ARBA" id="ARBA00006500"/>
    </source>
</evidence>
<evidence type="ECO:0000256" key="2">
    <source>
        <dbReference type="ARBA" id="ARBA00022516"/>
    </source>
</evidence>
<evidence type="ECO:0000313" key="10">
    <source>
        <dbReference type="EMBL" id="SHH98763.1"/>
    </source>
</evidence>
<evidence type="ECO:0000313" key="11">
    <source>
        <dbReference type="Proteomes" id="UP000184447"/>
    </source>
</evidence>
<dbReference type="SUPFAM" id="SSF54637">
    <property type="entry name" value="Thioesterase/thiol ester dehydrase-isomerase"/>
    <property type="match status" value="2"/>
</dbReference>